<feature type="region of interest" description="Disordered" evidence="1">
    <location>
        <begin position="29"/>
        <end position="72"/>
    </location>
</feature>
<dbReference type="Proteomes" id="UP000304941">
    <property type="component" value="Unassembled WGS sequence"/>
</dbReference>
<proteinExistence type="predicted"/>
<evidence type="ECO:0000313" key="3">
    <source>
        <dbReference type="Proteomes" id="UP000304941"/>
    </source>
</evidence>
<feature type="compositionally biased region" description="Low complexity" evidence="1">
    <location>
        <begin position="43"/>
        <end position="54"/>
    </location>
</feature>
<organism evidence="2 3">
    <name type="scientific">Pseudomonas edaphica</name>
    <dbReference type="NCBI Taxonomy" id="2006980"/>
    <lineage>
        <taxon>Bacteria</taxon>
        <taxon>Pseudomonadati</taxon>
        <taxon>Pseudomonadota</taxon>
        <taxon>Gammaproteobacteria</taxon>
        <taxon>Pseudomonadales</taxon>
        <taxon>Pseudomonadaceae</taxon>
        <taxon>Pseudomonas</taxon>
    </lineage>
</organism>
<evidence type="ECO:0000313" key="2">
    <source>
        <dbReference type="EMBL" id="TLG89977.1"/>
    </source>
</evidence>
<reference evidence="2 3" key="1">
    <citation type="submission" date="2019-05" db="EMBL/GenBank/DDBJ databases">
        <title>Pseudomonas edaphica sp. nov., isolated from rhizospheric soil of Cistus ladanifer L. in Spain.</title>
        <authorList>
            <person name="Peix A."/>
        </authorList>
    </citation>
    <scope>NUCLEOTIDE SEQUENCE [LARGE SCALE GENOMIC DNA]</scope>
    <source>
        <strain evidence="2 3">RD25</strain>
    </source>
</reference>
<comment type="caution">
    <text evidence="2">The sequence shown here is derived from an EMBL/GenBank/DDBJ whole genome shotgun (WGS) entry which is preliminary data.</text>
</comment>
<sequence>MDFCGSWLACDAGTSVDQLHRVDAIAGKPAPHFDRSESIAPKAQTTAQASSSSTHCPPPQRRGALQYAATSA</sequence>
<accession>A0ABY2U264</accession>
<gene>
    <name evidence="2" type="ORF">FEM54_19760</name>
</gene>
<keyword evidence="3" id="KW-1185">Reference proteome</keyword>
<dbReference type="EMBL" id="VBVZ01000314">
    <property type="protein sequence ID" value="TLG89977.1"/>
    <property type="molecule type" value="Genomic_DNA"/>
</dbReference>
<protein>
    <submittedName>
        <fullName evidence="2">Uncharacterized protein</fullName>
    </submittedName>
</protein>
<evidence type="ECO:0000256" key="1">
    <source>
        <dbReference type="SAM" id="MobiDB-lite"/>
    </source>
</evidence>
<name>A0ABY2U264_9PSED</name>